<feature type="region of interest" description="Disordered" evidence="1">
    <location>
        <begin position="132"/>
        <end position="153"/>
    </location>
</feature>
<gene>
    <name evidence="2" type="ORF">EVAR_51709_1</name>
</gene>
<dbReference type="AlphaFoldDB" id="A0A4C1XKG1"/>
<evidence type="ECO:0000313" key="3">
    <source>
        <dbReference type="Proteomes" id="UP000299102"/>
    </source>
</evidence>
<reference evidence="2 3" key="1">
    <citation type="journal article" date="2019" name="Commun. Biol.">
        <title>The bagworm genome reveals a unique fibroin gene that provides high tensile strength.</title>
        <authorList>
            <person name="Kono N."/>
            <person name="Nakamura H."/>
            <person name="Ohtoshi R."/>
            <person name="Tomita M."/>
            <person name="Numata K."/>
            <person name="Arakawa K."/>
        </authorList>
    </citation>
    <scope>NUCLEOTIDE SEQUENCE [LARGE SCALE GENOMIC DNA]</scope>
</reference>
<feature type="region of interest" description="Disordered" evidence="1">
    <location>
        <begin position="1"/>
        <end position="34"/>
    </location>
</feature>
<sequence length="153" mass="16772">MCVGANASVDSRQRPAAHASAWRSGIGRQLTTTTTSPASAINLRQLCRRGRARRPREPTQAVLRACVLPNTRAVRRAPDRPAILRLGTAAILDALVRPPRRTGRCPTRAYHETGAYDIVGTITRYRRCSPIGNTTRTRARDEEEDSGSLTRAA</sequence>
<keyword evidence="3" id="KW-1185">Reference proteome</keyword>
<dbReference type="Proteomes" id="UP000299102">
    <property type="component" value="Unassembled WGS sequence"/>
</dbReference>
<proteinExistence type="predicted"/>
<comment type="caution">
    <text evidence="2">The sequence shown here is derived from an EMBL/GenBank/DDBJ whole genome shotgun (WGS) entry which is preliminary data.</text>
</comment>
<evidence type="ECO:0000313" key="2">
    <source>
        <dbReference type="EMBL" id="GBP62757.1"/>
    </source>
</evidence>
<name>A0A4C1XKG1_EUMVA</name>
<evidence type="ECO:0000256" key="1">
    <source>
        <dbReference type="SAM" id="MobiDB-lite"/>
    </source>
</evidence>
<organism evidence="2 3">
    <name type="scientific">Eumeta variegata</name>
    <name type="common">Bagworm moth</name>
    <name type="synonym">Eumeta japonica</name>
    <dbReference type="NCBI Taxonomy" id="151549"/>
    <lineage>
        <taxon>Eukaryota</taxon>
        <taxon>Metazoa</taxon>
        <taxon>Ecdysozoa</taxon>
        <taxon>Arthropoda</taxon>
        <taxon>Hexapoda</taxon>
        <taxon>Insecta</taxon>
        <taxon>Pterygota</taxon>
        <taxon>Neoptera</taxon>
        <taxon>Endopterygota</taxon>
        <taxon>Lepidoptera</taxon>
        <taxon>Glossata</taxon>
        <taxon>Ditrysia</taxon>
        <taxon>Tineoidea</taxon>
        <taxon>Psychidae</taxon>
        <taxon>Oiketicinae</taxon>
        <taxon>Eumeta</taxon>
    </lineage>
</organism>
<accession>A0A4C1XKG1</accession>
<dbReference type="EMBL" id="BGZK01000849">
    <property type="protein sequence ID" value="GBP62757.1"/>
    <property type="molecule type" value="Genomic_DNA"/>
</dbReference>
<protein>
    <submittedName>
        <fullName evidence="2">Uncharacterized protein</fullName>
    </submittedName>
</protein>